<feature type="compositionally biased region" description="Basic residues" evidence="10">
    <location>
        <begin position="1044"/>
        <end position="1054"/>
    </location>
</feature>
<keyword evidence="3 8" id="KW-0479">Metal-binding</keyword>
<evidence type="ECO:0000256" key="10">
    <source>
        <dbReference type="SAM" id="MobiDB-lite"/>
    </source>
</evidence>
<comment type="cofactor">
    <cofactor evidence="8">
        <name>Mg(2+)</name>
        <dbReference type="ChEBI" id="CHEBI:18420"/>
    </cofactor>
    <text evidence="8">Binds 1 Mg(2+) ion per subunit.</text>
</comment>
<comment type="similarity">
    <text evidence="8">Belongs to the HAD-like hydrolase superfamily. MasA/MtnC family.</text>
</comment>
<dbReference type="GO" id="GO:0005634">
    <property type="term" value="C:nucleus"/>
    <property type="evidence" value="ECO:0007669"/>
    <property type="project" value="UniProtKB-SubCell"/>
</dbReference>
<dbReference type="NCBIfam" id="TIGR01549">
    <property type="entry name" value="HAD-SF-IA-v1"/>
    <property type="match status" value="1"/>
</dbReference>
<evidence type="ECO:0000256" key="4">
    <source>
        <dbReference type="ARBA" id="ARBA00022801"/>
    </source>
</evidence>
<evidence type="ECO:0000256" key="9">
    <source>
        <dbReference type="SAM" id="Coils"/>
    </source>
</evidence>
<evidence type="ECO:0000256" key="2">
    <source>
        <dbReference type="ARBA" id="ARBA00022605"/>
    </source>
</evidence>
<evidence type="ECO:0000256" key="5">
    <source>
        <dbReference type="ARBA" id="ARBA00022842"/>
    </source>
</evidence>
<feature type="compositionally biased region" description="Basic and acidic residues" evidence="10">
    <location>
        <begin position="2057"/>
        <end position="2087"/>
    </location>
</feature>
<comment type="pathway">
    <text evidence="8">Amino-acid biosynthesis; L-methionine biosynthesis via salvage pathway; L-methionine from S-methyl-5-thio-alpha-D-ribose 1-phosphate: step 4/6.</text>
</comment>
<evidence type="ECO:0000313" key="11">
    <source>
        <dbReference type="EnsemblMetazoa" id="XP_037876364.1"/>
    </source>
</evidence>
<feature type="compositionally biased region" description="Polar residues" evidence="10">
    <location>
        <begin position="93"/>
        <end position="104"/>
    </location>
</feature>
<feature type="compositionally biased region" description="Basic and acidic residues" evidence="10">
    <location>
        <begin position="653"/>
        <end position="666"/>
    </location>
</feature>
<feature type="compositionally biased region" description="Acidic residues" evidence="10">
    <location>
        <begin position="1060"/>
        <end position="1088"/>
    </location>
</feature>
<dbReference type="NCBIfam" id="TIGR01691">
    <property type="entry name" value="enolase-ppase"/>
    <property type="match status" value="1"/>
</dbReference>
<feature type="compositionally biased region" description="Acidic residues" evidence="10">
    <location>
        <begin position="667"/>
        <end position="679"/>
    </location>
</feature>
<dbReference type="GO" id="GO:0019509">
    <property type="term" value="P:L-methionine salvage from methylthioadenosine"/>
    <property type="evidence" value="ECO:0007669"/>
    <property type="project" value="UniProtKB-UniRule"/>
</dbReference>
<reference evidence="11" key="2">
    <citation type="submission" date="2022-06" db="UniProtKB">
        <authorList>
            <consortium name="EnsemblMetazoa"/>
        </authorList>
    </citation>
    <scope>IDENTIFICATION</scope>
    <source>
        <strain evidence="11">p50T (Dazao)</strain>
    </source>
</reference>
<comment type="function">
    <text evidence="8">Bifunctional enzyme that catalyzes the enolization of 2,3-diketo-5-methylthiopentyl-1-phosphate (DK-MTP-1-P) into the intermediate 2-hydroxy-3-keto-5-methylthiopentenyl-1-phosphate (HK-MTPenyl-1-P), which is then dephosphorylated to form the acireductone 1,2-dihydroxy-3-keto-5-methylthiopentene (DHK-MTPene).</text>
</comment>
<dbReference type="SFLD" id="SFLDG01133">
    <property type="entry name" value="C1.5.4:_Enolase-phosphatase_Li"/>
    <property type="match status" value="1"/>
</dbReference>
<keyword evidence="9" id="KW-0175">Coiled coil</keyword>
<keyword evidence="7 8" id="KW-0539">Nucleus</keyword>
<feature type="binding site" evidence="8">
    <location>
        <begin position="1582"/>
        <end position="1583"/>
    </location>
    <ligand>
        <name>substrate</name>
    </ligand>
</feature>
<feature type="region of interest" description="Disordered" evidence="10">
    <location>
        <begin position="77"/>
        <end position="189"/>
    </location>
</feature>
<dbReference type="GO" id="GO:0005737">
    <property type="term" value="C:cytoplasm"/>
    <property type="evidence" value="ECO:0007669"/>
    <property type="project" value="UniProtKB-SubCell"/>
</dbReference>
<keyword evidence="6 8" id="KW-0486">Methionine biosynthesis</keyword>
<dbReference type="Gene3D" id="3.40.50.1000">
    <property type="entry name" value="HAD superfamily/HAD-like"/>
    <property type="match status" value="1"/>
</dbReference>
<evidence type="ECO:0000256" key="6">
    <source>
        <dbReference type="ARBA" id="ARBA00023167"/>
    </source>
</evidence>
<dbReference type="EC" id="3.1.3.77" evidence="8"/>
<dbReference type="SFLD" id="SFLDS00003">
    <property type="entry name" value="Haloacid_Dehalogenase"/>
    <property type="match status" value="1"/>
</dbReference>
<protein>
    <recommendedName>
        <fullName evidence="8">Enolase-phosphatase E1</fullName>
        <ecNumber evidence="8">3.1.3.77</ecNumber>
    </recommendedName>
    <alternativeName>
        <fullName evidence="8">2,3-diketo-5-methylthio-1-phosphopentane phosphatase</fullName>
    </alternativeName>
</protein>
<feature type="coiled-coil region" evidence="9">
    <location>
        <begin position="308"/>
        <end position="335"/>
    </location>
</feature>
<feature type="compositionally biased region" description="Basic and acidic residues" evidence="10">
    <location>
        <begin position="2135"/>
        <end position="2146"/>
    </location>
</feature>
<feature type="compositionally biased region" description="Basic and acidic residues" evidence="10">
    <location>
        <begin position="2199"/>
        <end position="2208"/>
    </location>
</feature>
<feature type="compositionally biased region" description="Basic and acidic residues" evidence="10">
    <location>
        <begin position="2016"/>
        <end position="2049"/>
    </location>
</feature>
<dbReference type="InterPro" id="IPR023214">
    <property type="entry name" value="HAD_sf"/>
</dbReference>
<keyword evidence="12" id="KW-1185">Reference proteome</keyword>
<feature type="compositionally biased region" description="Basic residues" evidence="10">
    <location>
        <begin position="141"/>
        <end position="150"/>
    </location>
</feature>
<feature type="compositionally biased region" description="Basic and acidic residues" evidence="10">
    <location>
        <begin position="2093"/>
        <end position="2112"/>
    </location>
</feature>
<accession>A0A8R2R8M9</accession>
<feature type="compositionally biased region" description="Basic and acidic residues" evidence="10">
    <location>
        <begin position="1372"/>
        <end position="1389"/>
    </location>
</feature>
<comment type="subcellular location">
    <subcellularLocation>
        <location evidence="8">Cytoplasm</location>
    </subcellularLocation>
    <subcellularLocation>
        <location evidence="8">Nucleus</location>
    </subcellularLocation>
</comment>
<sequence>MTPQFHIATMKTEGLETKGVEKLWCGTNINENDSVSENMITVHDKSISLAIKSSAGRSDTSDEDGIPVVRVKRRVKQFSDSGSDIDKEILHKYSQNADSSSDSENGVYKLTNKQAKKNSDSNSFNSREIKSLKNDQQQLRMKNKRNKLREKFKNLVQTKGKVKQQNISESEKDSKKISEDSEDDAASVDNIKQKIKEKLKIEPSHFKLSVCDPDTSSDEEEKELENIKLKLSKQNKKSKCTQPTSPKPMRMTAKIAMENMQKIKSESNRMLREKQVSLPYHRPKALSLKDIMSRRKPAVSADGKALPIKMNEEQLKQYAQQLNERQKEMMELCKSDTEDENDSDNIKTNIENNEVKESVNNASLSVDKLYTEKDNVVTENVQNELNLDQNEDSSDLIRKENGLNSSEEKILDEKDKSITKQNHQVEITEALTEGFVSTTRDDQINTLNNVIYNHFDNSTDSSNINAQTQRDSEQISLHFDSETYTDNKLKSDENCYNKETTLDQTENYDLFDDYSDQHMNMINIENIVNNVEVNKAKDQTLNIKPKLTGAPGMVIDLDDGDPTIPKKLSGVELLKERFTYFAKLKTPEEAERERENRLKPGALLLKLKQELEEEIAEKRSLEWARRLEEEKKQELELKALRGETSEAEDEIEKLDRLGENLEKESSGESEEDLIEDDIDMVDKSPNKNTFITDEAEESECDDDVADDQVDNPLDSDNNEKQIEDEAGDSEINEDDETSESSEEEHTTVGKKGRILKAFEDSDDEERNDDLNLESNNMLKVTSQFKANIENSIDRSIETEERSVEKEKIQTISDSQDDIIQLAQAHKSVSDELFTSLESVLVVSDKNIKEDEESDCQTQTFSILKSINGIENELGTEDSETPSLNSLKESDTKGWKECLGPSKLLNTQNSQASTSQPIGEDILALCTGQFYENEFISQINEEDKNVLHFINEEFAGKNDINMSSGQEKNSAEDLTQTVNNSDAINTVKPKDDGILLQSILDELHDPEFDTPKQNKYFCGSLDSNIKKKFIIDSDDEENKTEAKVGKNHKKKKREKRALQISDDEDEDEELEETEEYQSEIDDNNDDDADRNDKIVEYDSEENEVEVKVQYTKKKRTTTEFFENEAELTSEDEWIGSGDEDEAGLDRMEREEGDDETFNQRKLQRELGQIHMRDVMDQDKREVRIIQELLFEDGDLGDGHRQRKFRWRNNEDDEQMGTIVGDYTDTQEEDFESEEQWRKQRHEREIFLKQMQSKDDNEDCNISIDRTTIIKANLCSKTMSTLLQEMKKTDTRKTEDQEKYISAEKKSTRDIPSPKKAYSIFQQNYHGSLLTRGNGALARLAALATPLAINDDSPKVGSLVPTNRRNFVFSSVTPDKEPKGMKRKADSKPDTPRLMKKLKATDKQTLSKNSLLDHLKVFRQSWCGSVEMAKENTVIGDIVKKSKVLLLDIEGTTTSISFVKDKLFPYAEENVKDFLDAQWDDEDVKEAVNALRKLAIEDQEKSVEGLVTIPGEDASKEDQIEGLVKNVKWQMSSDRKVAPLKQLQGLIWKKGYDKGDIKGHVYDDVLPALEQWRSVEGQKIYIYSSGSVQAQKLLFGQSSAGDLLPLIDGHFDTAVGAKQEATSYTAIVEKIGCKAEEILFLTDIEKEAEAARTSGVNVALVSREGNAPLAEGAAAAYPVLHSFTQLTVTNKRKPDTQEEIPAKIPKTDVNDDCKTNSEELIVETTAKDATVEKASEEPEKMEVEESISVPANDSTKTKGTNDCIETIVEEVTETEIAEATAIDIEPVVIEETVDKAEEKTKTEKMEEDPIPDVKSLELPIEKVCTEAASVPEKTTPTTITEIEEVLDDKQNLTEVADVIEDIEPIVEEPETVEDIEELKNVGEVLDKECDEILSKVQDVTNLDSIPVKPLLNSIPEETMDTENIDSNNIIEKILEAEMELGVQDGAKGESETVDGVASSKISTAENCENEQLIVSDPKSNEKDVSEKTVPLENTESSPIEKTDDRKAEPSEELAIESQNKEEEIKMKTEENIREETVERTEVVDNQEQNKVEEDEQSADIDKKIGEHRKEIIESVPQIEKETTKLDTNERSAASESKEVEETKMEQELVTDKNIPEATNTNNVQAICANETEATDTTVEKVDEVKVESDNDPQVNGNSANGNDKVNLNGDSAKDEELNARLSAENGKEVNGANGDVAEQVNTDKKSETEISEIKVKTVAAEESCNDPIEQPSVA</sequence>
<reference evidence="12" key="1">
    <citation type="journal article" date="2008" name="Insect Biochem. Mol. Biol.">
        <title>The genome of a lepidopteran model insect, the silkworm Bombyx mori.</title>
        <authorList>
            <consortium name="International Silkworm Genome Consortium"/>
        </authorList>
    </citation>
    <scope>NUCLEOTIDE SEQUENCE [LARGE SCALE GENOMIC DNA]</scope>
    <source>
        <strain evidence="12">p50T</strain>
    </source>
</reference>
<dbReference type="CDD" id="cd01629">
    <property type="entry name" value="HAD_EP"/>
    <property type="match status" value="1"/>
</dbReference>
<dbReference type="PANTHER" id="PTHR20371:SF1">
    <property type="entry name" value="ENOLASE-PHOSPHATASE E1"/>
    <property type="match status" value="1"/>
</dbReference>
<feature type="binding site" evidence="8">
    <location>
        <position position="1641"/>
    </location>
    <ligand>
        <name>Mg(2+)</name>
        <dbReference type="ChEBI" id="CHEBI:18420"/>
    </ligand>
</feature>
<feature type="compositionally biased region" description="Acidic residues" evidence="10">
    <location>
        <begin position="760"/>
        <end position="771"/>
    </location>
</feature>
<dbReference type="InterPro" id="IPR027511">
    <property type="entry name" value="ENOPH1_eukaryotes"/>
</dbReference>
<dbReference type="SUPFAM" id="SSF56784">
    <property type="entry name" value="HAD-like"/>
    <property type="match status" value="1"/>
</dbReference>
<feature type="region of interest" description="Disordered" evidence="10">
    <location>
        <begin position="1120"/>
        <end position="1157"/>
    </location>
</feature>
<feature type="binding site" evidence="8">
    <location>
        <position position="1448"/>
    </location>
    <ligand>
        <name>Mg(2+)</name>
        <dbReference type="ChEBI" id="CHEBI:18420"/>
    </ligand>
</feature>
<dbReference type="Pfam" id="PF00702">
    <property type="entry name" value="Hydrolase"/>
    <property type="match status" value="1"/>
</dbReference>
<comment type="catalytic activity">
    <reaction evidence="8">
        <text>5-methylsulfanyl-2,3-dioxopentyl phosphate + H2O = 1,2-dihydroxy-5-(methylsulfanyl)pent-1-en-3-one + phosphate</text>
        <dbReference type="Rhea" id="RHEA:21700"/>
        <dbReference type="ChEBI" id="CHEBI:15377"/>
        <dbReference type="ChEBI" id="CHEBI:43474"/>
        <dbReference type="ChEBI" id="CHEBI:49252"/>
        <dbReference type="ChEBI" id="CHEBI:58828"/>
        <dbReference type="EC" id="3.1.3.77"/>
    </reaction>
</comment>
<dbReference type="InterPro" id="IPR023943">
    <property type="entry name" value="Enolase-ppase_E1"/>
</dbReference>
<evidence type="ECO:0000313" key="12">
    <source>
        <dbReference type="Proteomes" id="UP000005204"/>
    </source>
</evidence>
<feature type="region of interest" description="Disordered" evidence="10">
    <location>
        <begin position="640"/>
        <end position="771"/>
    </location>
</feature>
<feature type="binding site" evidence="8">
    <location>
        <position position="1446"/>
    </location>
    <ligand>
        <name>Mg(2+)</name>
        <dbReference type="ChEBI" id="CHEBI:18420"/>
    </ligand>
</feature>
<organism evidence="11 12">
    <name type="scientific">Bombyx mori</name>
    <name type="common">Silk moth</name>
    <dbReference type="NCBI Taxonomy" id="7091"/>
    <lineage>
        <taxon>Eukaryota</taxon>
        <taxon>Metazoa</taxon>
        <taxon>Ecdysozoa</taxon>
        <taxon>Arthropoda</taxon>
        <taxon>Hexapoda</taxon>
        <taxon>Insecta</taxon>
        <taxon>Pterygota</taxon>
        <taxon>Neoptera</taxon>
        <taxon>Endopterygota</taxon>
        <taxon>Lepidoptera</taxon>
        <taxon>Glossata</taxon>
        <taxon>Ditrysia</taxon>
        <taxon>Bombycoidea</taxon>
        <taxon>Bombycidae</taxon>
        <taxon>Bombycinae</taxon>
        <taxon>Bombyx</taxon>
    </lineage>
</organism>
<dbReference type="InterPro" id="IPR006439">
    <property type="entry name" value="HAD-SF_hydro_IA"/>
</dbReference>
<evidence type="ECO:0000256" key="3">
    <source>
        <dbReference type="ARBA" id="ARBA00022723"/>
    </source>
</evidence>
<keyword evidence="5 8" id="KW-0460">Magnesium</keyword>
<feature type="compositionally biased region" description="Polar residues" evidence="10">
    <location>
        <begin position="2149"/>
        <end position="2167"/>
    </location>
</feature>
<dbReference type="HAMAP" id="MF_03117">
    <property type="entry name" value="Salvage_MtnC_euk"/>
    <property type="match status" value="1"/>
</dbReference>
<feature type="compositionally biased region" description="Acidic residues" evidence="10">
    <location>
        <begin position="1120"/>
        <end position="1141"/>
    </location>
</feature>
<feature type="compositionally biased region" description="Acidic residues" evidence="10">
    <location>
        <begin position="693"/>
        <end position="709"/>
    </location>
</feature>
<comment type="subunit">
    <text evidence="8">Monomer.</text>
</comment>
<dbReference type="GO" id="GO:0000287">
    <property type="term" value="F:magnesium ion binding"/>
    <property type="evidence" value="ECO:0007669"/>
    <property type="project" value="UniProtKB-UniRule"/>
</dbReference>
<dbReference type="HAMAP" id="MF_01681">
    <property type="entry name" value="Salvage_MtnC"/>
    <property type="match status" value="1"/>
</dbReference>
<dbReference type="InterPro" id="IPR036412">
    <property type="entry name" value="HAD-like_sf"/>
</dbReference>
<comment type="pathway">
    <text evidence="8">Amino-acid biosynthesis; L-methionine biosynthesis via salvage pathway; L-methionine from S-methyl-5-thio-alpha-D-ribose 1-phosphate: step 3/6.</text>
</comment>
<dbReference type="FunFam" id="3.40.50.1000:FF:000079">
    <property type="entry name" value="Enolase-phosphatase E1"/>
    <property type="match status" value="1"/>
</dbReference>
<feature type="compositionally biased region" description="Acidic residues" evidence="10">
    <location>
        <begin position="724"/>
        <end position="742"/>
    </location>
</feature>
<feature type="compositionally biased region" description="Basic and acidic residues" evidence="10">
    <location>
        <begin position="1996"/>
        <end position="2007"/>
    </location>
</feature>
<feature type="binding site" evidence="8">
    <location>
        <position position="1616"/>
    </location>
    <ligand>
        <name>substrate</name>
    </ligand>
</feature>
<evidence type="ECO:0000256" key="8">
    <source>
        <dbReference type="HAMAP-Rule" id="MF_03117"/>
    </source>
</evidence>
<feature type="region of interest" description="Disordered" evidence="10">
    <location>
        <begin position="1035"/>
        <end position="1099"/>
    </location>
</feature>
<evidence type="ECO:0000256" key="7">
    <source>
        <dbReference type="ARBA" id="ARBA00023242"/>
    </source>
</evidence>
<dbReference type="Proteomes" id="UP000005204">
    <property type="component" value="Unassembled WGS sequence"/>
</dbReference>
<evidence type="ECO:0000256" key="1">
    <source>
        <dbReference type="ARBA" id="ARBA00022490"/>
    </source>
</evidence>
<proteinExistence type="inferred from homology"/>
<keyword evidence="1 8" id="KW-0963">Cytoplasm</keyword>
<dbReference type="SFLD" id="SFLDG01129">
    <property type="entry name" value="C1.5:_HAD__Beta-PGM__Phosphata"/>
    <property type="match status" value="1"/>
</dbReference>
<dbReference type="SFLD" id="SFLDF00044">
    <property type="entry name" value="enolase-phosphatase"/>
    <property type="match status" value="1"/>
</dbReference>
<dbReference type="PANTHER" id="PTHR20371">
    <property type="entry name" value="ENOLASE-PHOSPHATASE E1"/>
    <property type="match status" value="1"/>
</dbReference>
<feature type="region of interest" description="Disordered" evidence="10">
    <location>
        <begin position="1286"/>
        <end position="1309"/>
    </location>
</feature>
<keyword evidence="4 8" id="KW-0378">Hydrolase</keyword>
<name>A0A8R2R8M9_BOMMO</name>
<feature type="compositionally biased region" description="Basic and acidic residues" evidence="10">
    <location>
        <begin position="169"/>
        <end position="179"/>
    </location>
</feature>
<dbReference type="Gene3D" id="1.10.720.60">
    <property type="match status" value="1"/>
</dbReference>
<feature type="region of interest" description="Disordered" evidence="10">
    <location>
        <begin position="1370"/>
        <end position="1389"/>
    </location>
</feature>
<feature type="region of interest" description="Disordered" evidence="10">
    <location>
        <begin position="1943"/>
        <end position="2208"/>
    </location>
</feature>
<keyword evidence="2 8" id="KW-0028">Amino-acid biosynthesis</keyword>
<dbReference type="GO" id="GO:0043874">
    <property type="term" value="F:acireductone synthase activity"/>
    <property type="evidence" value="ECO:0007669"/>
    <property type="project" value="UniProtKB-EC"/>
</dbReference>
<dbReference type="EnsemblMetazoa" id="XM_038020436.1">
    <property type="protein sequence ID" value="XP_037876364.1"/>
    <property type="gene ID" value="LOC101743216"/>
</dbReference>